<dbReference type="RefSeq" id="XP_022466638.1">
    <property type="nucleotide sequence ID" value="XM_022610331.1"/>
</dbReference>
<reference evidence="12 13" key="1">
    <citation type="journal article" date="2011" name="Proc. Natl. Acad. Sci. U.S.A.">
        <title>Evolutionary erosion of yeast sex chromosomes by mating-type switching accidents.</title>
        <authorList>
            <person name="Gordon J.L."/>
            <person name="Armisen D."/>
            <person name="Proux-Wera E."/>
            <person name="Oheigeartaigh S.S."/>
            <person name="Byrne K.P."/>
            <person name="Wolfe K.H."/>
        </authorList>
    </citation>
    <scope>NUCLEOTIDE SEQUENCE [LARGE SCALE GENOMIC DNA]</scope>
    <source>
        <strain evidence="13">ATCC MYA-139 / BCRC 22969 / CBS 8797 / CCRC 22969 / KCTC 17520 / NBRC 10181 / NCYC 3082</strain>
    </source>
</reference>
<dbReference type="Gene3D" id="3.90.1150.10">
    <property type="entry name" value="Aspartate Aminotransferase, domain 1"/>
    <property type="match status" value="1"/>
</dbReference>
<dbReference type="GeneID" id="34528160"/>
<dbReference type="STRING" id="1071383.J7RRB3"/>
<comment type="cofactor">
    <cofactor evidence="1">
        <name>pyridoxal 5'-phosphate</name>
        <dbReference type="ChEBI" id="CHEBI:597326"/>
    </cofactor>
</comment>
<accession>J7RRB3</accession>
<organism evidence="12 13">
    <name type="scientific">Huiozyma naganishii (strain ATCC MYA-139 / BCRC 22969 / CBS 8797 / KCTC 17520 / NBRC 10181 / NCYC 3082 / Yp74L-3)</name>
    <name type="common">Yeast</name>
    <name type="synonym">Kazachstania naganishii</name>
    <dbReference type="NCBI Taxonomy" id="1071383"/>
    <lineage>
        <taxon>Eukaryota</taxon>
        <taxon>Fungi</taxon>
        <taxon>Dikarya</taxon>
        <taxon>Ascomycota</taxon>
        <taxon>Saccharomycotina</taxon>
        <taxon>Saccharomycetes</taxon>
        <taxon>Saccharomycetales</taxon>
        <taxon>Saccharomycetaceae</taxon>
        <taxon>Huiozyma</taxon>
    </lineage>
</organism>
<keyword evidence="9" id="KW-0443">Lipid metabolism</keyword>
<comment type="similarity">
    <text evidence="4">Belongs to the class-II pyridoxal-phosphate-dependent aminotransferase family.</text>
</comment>
<dbReference type="GO" id="GO:0030170">
    <property type="term" value="F:pyridoxal phosphate binding"/>
    <property type="evidence" value="ECO:0007669"/>
    <property type="project" value="InterPro"/>
</dbReference>
<dbReference type="InterPro" id="IPR015422">
    <property type="entry name" value="PyrdxlP-dep_Trfase_small"/>
</dbReference>
<reference evidence="13" key="2">
    <citation type="submission" date="2012-08" db="EMBL/GenBank/DDBJ databases">
        <title>Genome sequence of Kazachstania naganishii.</title>
        <authorList>
            <person name="Gordon J.L."/>
            <person name="Armisen D."/>
            <person name="Proux-Wera E."/>
            <person name="OhEigeartaigh S.S."/>
            <person name="Byrne K.P."/>
            <person name="Wolfe K.H."/>
        </authorList>
    </citation>
    <scope>NUCLEOTIDE SEQUENCE [LARGE SCALE GENOMIC DNA]</scope>
    <source>
        <strain evidence="13">ATCC MYA-139 / BCRC 22969 / CBS 8797 / CCRC 22969 / KCTC 17520 / NBRC 10181 / NCYC 3082</strain>
    </source>
</reference>
<dbReference type="GO" id="GO:0046513">
    <property type="term" value="P:ceramide biosynthetic process"/>
    <property type="evidence" value="ECO:0007669"/>
    <property type="project" value="TreeGrafter"/>
</dbReference>
<evidence type="ECO:0000313" key="13">
    <source>
        <dbReference type="Proteomes" id="UP000006310"/>
    </source>
</evidence>
<dbReference type="HOGENOM" id="CLU_015846_0_2_1"/>
<dbReference type="Pfam" id="PF00155">
    <property type="entry name" value="Aminotran_1_2"/>
    <property type="match status" value="1"/>
</dbReference>
<dbReference type="EC" id="2.3.1.50" evidence="5"/>
<dbReference type="InterPro" id="IPR050087">
    <property type="entry name" value="AON_synthase_class-II"/>
</dbReference>
<comment type="pathway">
    <text evidence="2">Lipid metabolism; sphingolipid metabolism.</text>
</comment>
<evidence type="ECO:0000256" key="6">
    <source>
        <dbReference type="ARBA" id="ARBA00022679"/>
    </source>
</evidence>
<protein>
    <recommendedName>
        <fullName evidence="5">serine C-palmitoyltransferase</fullName>
        <ecNumber evidence="5">2.3.1.50</ecNumber>
    </recommendedName>
</protein>
<evidence type="ECO:0000256" key="5">
    <source>
        <dbReference type="ARBA" id="ARBA00013220"/>
    </source>
</evidence>
<name>J7RRB3_HUIN7</name>
<keyword evidence="10" id="KW-0012">Acyltransferase</keyword>
<dbReference type="PANTHER" id="PTHR13693:SF2">
    <property type="entry name" value="SERINE PALMITOYLTRANSFERASE 1"/>
    <property type="match status" value="1"/>
</dbReference>
<dbReference type="KEGG" id="kng:KNAG_0K00250"/>
<sequence>MSSIVRLPGVLPESIPIPSFIVTACTFFWVHFHDLMVRLPLGNRMLNYIEKSSHDDPYRTIIEVSLILYGIYYYLSNPQKKKSLQGINRNLSKQEIDNLIDEWEPEGLVHRDAKDNAKQEWRLAKIPVVVDGGVDNYVSVTRNDAQERFDNVFNMSSYNFLQLSQTESVLEKARQTIKQYGVGACGPAGFYGNQDVHWNLEYDLAKFFGTEAAVLYGQDFTVAPSVLSAFTKRGDVIVADDQVSLSLQNALQLSRSTVYYFEHNNIESLDKLLTQLNAQEAKEKLPAIPRKFIVTEGIFQNIGDIAPLPELVKLKMKHKYRLFVDETLSLGVLGKTGRGLSEHFGMPRATSIDVTVGSLATAIGTSGGFTLGDAVMSNHQHIGSNAYCFSACLPAYAVSCASKILRIMDEDNSAVSTVQQLSKSMFNFFDGALREMRNYITVVSDDVSPVVHLELTPEFRSSRFHYTADQLFTYVSSSQKKRQTTIIFEPYEAEEQFLQAIVDELLMKHNILITRNIFVLKQETLPLVPSLKICCNANMNEQELLGACASIKEVILGFCSNK</sequence>
<dbReference type="OrthoDB" id="3168162at2759"/>
<evidence type="ECO:0000256" key="10">
    <source>
        <dbReference type="ARBA" id="ARBA00023315"/>
    </source>
</evidence>
<evidence type="ECO:0000256" key="1">
    <source>
        <dbReference type="ARBA" id="ARBA00001933"/>
    </source>
</evidence>
<feature type="domain" description="Aminotransferase class I/classII large" evidence="11">
    <location>
        <begin position="151"/>
        <end position="551"/>
    </location>
</feature>
<keyword evidence="8" id="KW-0746">Sphingolipid metabolism</keyword>
<comment type="pathway">
    <text evidence="3">Sphingolipid metabolism.</text>
</comment>
<dbReference type="InterPro" id="IPR004839">
    <property type="entry name" value="Aminotransferase_I/II_large"/>
</dbReference>
<keyword evidence="13" id="KW-1185">Reference proteome</keyword>
<evidence type="ECO:0000256" key="2">
    <source>
        <dbReference type="ARBA" id="ARBA00004760"/>
    </source>
</evidence>
<evidence type="ECO:0000256" key="8">
    <source>
        <dbReference type="ARBA" id="ARBA00022919"/>
    </source>
</evidence>
<dbReference type="GO" id="GO:0005783">
    <property type="term" value="C:endoplasmic reticulum"/>
    <property type="evidence" value="ECO:0007669"/>
    <property type="project" value="EnsemblFungi"/>
</dbReference>
<dbReference type="eggNOG" id="KOG1358">
    <property type="taxonomic scope" value="Eukaryota"/>
</dbReference>
<dbReference type="SUPFAM" id="SSF53383">
    <property type="entry name" value="PLP-dependent transferases"/>
    <property type="match status" value="1"/>
</dbReference>
<evidence type="ECO:0000256" key="7">
    <source>
        <dbReference type="ARBA" id="ARBA00022898"/>
    </source>
</evidence>
<dbReference type="GO" id="GO:0004758">
    <property type="term" value="F:serine C-palmitoyltransferase activity"/>
    <property type="evidence" value="ECO:0007669"/>
    <property type="project" value="EnsemblFungi"/>
</dbReference>
<dbReference type="PANTHER" id="PTHR13693">
    <property type="entry name" value="CLASS II AMINOTRANSFERASE/8-AMINO-7-OXONONANOATE SYNTHASE"/>
    <property type="match status" value="1"/>
</dbReference>
<dbReference type="InterPro" id="IPR015424">
    <property type="entry name" value="PyrdxlP-dep_Trfase"/>
</dbReference>
<dbReference type="InterPro" id="IPR015421">
    <property type="entry name" value="PyrdxlP-dep_Trfase_major"/>
</dbReference>
<dbReference type="GO" id="GO:0046512">
    <property type="term" value="P:sphingosine biosynthetic process"/>
    <property type="evidence" value="ECO:0007669"/>
    <property type="project" value="TreeGrafter"/>
</dbReference>
<gene>
    <name evidence="12" type="primary">KNAG0K00250</name>
    <name evidence="12" type="ordered locus">KNAG_0K00250</name>
</gene>
<evidence type="ECO:0000256" key="9">
    <source>
        <dbReference type="ARBA" id="ARBA00023098"/>
    </source>
</evidence>
<dbReference type="PROSITE" id="PS51257">
    <property type="entry name" value="PROKAR_LIPOPROTEIN"/>
    <property type="match status" value="1"/>
</dbReference>
<evidence type="ECO:0000256" key="3">
    <source>
        <dbReference type="ARBA" id="ARBA00004991"/>
    </source>
</evidence>
<dbReference type="EMBL" id="HE978324">
    <property type="protein sequence ID" value="CCK72393.1"/>
    <property type="molecule type" value="Genomic_DNA"/>
</dbReference>
<dbReference type="AlphaFoldDB" id="J7RRB3"/>
<evidence type="ECO:0000256" key="4">
    <source>
        <dbReference type="ARBA" id="ARBA00008392"/>
    </source>
</evidence>
<dbReference type="GO" id="GO:0017059">
    <property type="term" value="C:serine palmitoyltransferase complex"/>
    <property type="evidence" value="ECO:0007669"/>
    <property type="project" value="EnsemblFungi"/>
</dbReference>
<evidence type="ECO:0000313" key="12">
    <source>
        <dbReference type="EMBL" id="CCK72393.1"/>
    </source>
</evidence>
<dbReference type="GO" id="GO:0016020">
    <property type="term" value="C:membrane"/>
    <property type="evidence" value="ECO:0007669"/>
    <property type="project" value="GOC"/>
</dbReference>
<dbReference type="Proteomes" id="UP000006310">
    <property type="component" value="Chromosome 11"/>
</dbReference>
<proteinExistence type="inferred from homology"/>
<dbReference type="Gene3D" id="3.40.640.10">
    <property type="entry name" value="Type I PLP-dependent aspartate aminotransferase-like (Major domain)"/>
    <property type="match status" value="1"/>
</dbReference>
<dbReference type="OMA" id="LTKYGCG"/>
<evidence type="ECO:0000259" key="11">
    <source>
        <dbReference type="Pfam" id="PF00155"/>
    </source>
</evidence>
<keyword evidence="7" id="KW-0663">Pyridoxal phosphate</keyword>
<keyword evidence="6" id="KW-0808">Transferase</keyword>